<dbReference type="KEGG" id="cact:HZ995_11430"/>
<name>A0A975I6N0_9RHOB</name>
<evidence type="ECO:0000313" key="2">
    <source>
        <dbReference type="EMBL" id="QTN35095.1"/>
    </source>
</evidence>
<dbReference type="AlphaFoldDB" id="A0A975I6N0"/>
<keyword evidence="1" id="KW-0732">Signal</keyword>
<gene>
    <name evidence="2" type="ORF">HZ995_11430</name>
</gene>
<evidence type="ECO:0000313" key="3">
    <source>
        <dbReference type="Proteomes" id="UP000665026"/>
    </source>
</evidence>
<feature type="chain" id="PRO_5037823272" evidence="1">
    <location>
        <begin position="17"/>
        <end position="142"/>
    </location>
</feature>
<organism evidence="2 3">
    <name type="scientific">Cognatishimia activa</name>
    <dbReference type="NCBI Taxonomy" id="1715691"/>
    <lineage>
        <taxon>Bacteria</taxon>
        <taxon>Pseudomonadati</taxon>
        <taxon>Pseudomonadota</taxon>
        <taxon>Alphaproteobacteria</taxon>
        <taxon>Rhodobacterales</taxon>
        <taxon>Paracoccaceae</taxon>
        <taxon>Cognatishimia</taxon>
    </lineage>
</organism>
<feature type="signal peptide" evidence="1">
    <location>
        <begin position="1"/>
        <end position="16"/>
    </location>
</feature>
<reference evidence="2" key="1">
    <citation type="submission" date="2020-07" db="EMBL/GenBank/DDBJ databases">
        <title>Genome sequences of bacteria associated with the marine, planktonic diatom Thalassiosira profunda strain ECT2AJA-044.</title>
        <authorList>
            <person name="Gargas C.B."/>
            <person name="Roberts W.R."/>
            <person name="Alverson A.J."/>
        </authorList>
    </citation>
    <scope>NUCLEOTIDE SEQUENCE</scope>
    <source>
        <strain evidence="2">ECT2AJA-044</strain>
    </source>
</reference>
<sequence>MRHFVLFLLFPIPALAWEFSPDPICTLFHQNPSAQITVTFDPEPSQYQLAITLEGRNWDPAPNFGMGFDGGQALTIGTDRQVIQGSTLSVSDSGFGNVLNGLEFNQRVTAFTSNLAVSFSLEGAAEPVQQFRDCTEPAPALS</sequence>
<evidence type="ECO:0000256" key="1">
    <source>
        <dbReference type="SAM" id="SignalP"/>
    </source>
</evidence>
<accession>A0A975I6N0</accession>
<dbReference type="EMBL" id="CP060010">
    <property type="protein sequence ID" value="QTN35095.1"/>
    <property type="molecule type" value="Genomic_DNA"/>
</dbReference>
<dbReference type="RefSeq" id="WP_209355781.1">
    <property type="nucleotide sequence ID" value="NZ_CP060010.1"/>
</dbReference>
<protein>
    <submittedName>
        <fullName evidence="2">Uncharacterized protein</fullName>
    </submittedName>
</protein>
<proteinExistence type="predicted"/>
<dbReference type="Proteomes" id="UP000665026">
    <property type="component" value="Chromosome"/>
</dbReference>